<dbReference type="AlphaFoldDB" id="A0A9W9M0C0"/>
<dbReference type="EMBL" id="JAPQKO010000001">
    <property type="protein sequence ID" value="KAJ5183849.1"/>
    <property type="molecule type" value="Genomic_DNA"/>
</dbReference>
<evidence type="ECO:0000313" key="1">
    <source>
        <dbReference type="EMBL" id="KAJ5183849.1"/>
    </source>
</evidence>
<organism evidence="1 2">
    <name type="scientific">Penicillium capsulatum</name>
    <dbReference type="NCBI Taxonomy" id="69766"/>
    <lineage>
        <taxon>Eukaryota</taxon>
        <taxon>Fungi</taxon>
        <taxon>Dikarya</taxon>
        <taxon>Ascomycota</taxon>
        <taxon>Pezizomycotina</taxon>
        <taxon>Eurotiomycetes</taxon>
        <taxon>Eurotiomycetidae</taxon>
        <taxon>Eurotiales</taxon>
        <taxon>Aspergillaceae</taxon>
        <taxon>Penicillium</taxon>
    </lineage>
</organism>
<name>A0A9W9M0C0_9EURO</name>
<accession>A0A9W9M0C0</accession>
<proteinExistence type="predicted"/>
<gene>
    <name evidence="1" type="ORF">N7492_001465</name>
</gene>
<comment type="caution">
    <text evidence="1">The sequence shown here is derived from an EMBL/GenBank/DDBJ whole genome shotgun (WGS) entry which is preliminary data.</text>
</comment>
<reference evidence="1" key="1">
    <citation type="submission" date="2022-11" db="EMBL/GenBank/DDBJ databases">
        <authorList>
            <person name="Petersen C."/>
        </authorList>
    </citation>
    <scope>NUCLEOTIDE SEQUENCE</scope>
    <source>
        <strain evidence="1">IBT 21917</strain>
    </source>
</reference>
<keyword evidence="2" id="KW-1185">Reference proteome</keyword>
<reference evidence="1" key="2">
    <citation type="journal article" date="2023" name="IMA Fungus">
        <title>Comparative genomic study of the Penicillium genus elucidates a diverse pangenome and 15 lateral gene transfer events.</title>
        <authorList>
            <person name="Petersen C."/>
            <person name="Sorensen T."/>
            <person name="Nielsen M.R."/>
            <person name="Sondergaard T.E."/>
            <person name="Sorensen J.L."/>
            <person name="Fitzpatrick D.A."/>
            <person name="Frisvad J.C."/>
            <person name="Nielsen K.L."/>
        </authorList>
    </citation>
    <scope>NUCLEOTIDE SEQUENCE</scope>
    <source>
        <strain evidence="1">IBT 21917</strain>
    </source>
</reference>
<sequence>MLDIGVHDDVKRARVRRDFQHKTTMQTGRERARVGQRKPVATPMRMRARCDAERVGCFATSESSARVYSRARAHHMGLEKRGGTLMAGKENNNLRLGQIDQGIRADDLTEGGRRGREASERWFSARLEPLMSRPAAKTERHHSAVQGRDLFTQQEWGMWQIGPMIG</sequence>
<evidence type="ECO:0000313" key="2">
    <source>
        <dbReference type="Proteomes" id="UP001146351"/>
    </source>
</evidence>
<dbReference type="Proteomes" id="UP001146351">
    <property type="component" value="Unassembled WGS sequence"/>
</dbReference>
<protein>
    <submittedName>
        <fullName evidence="1">Uncharacterized protein</fullName>
    </submittedName>
</protein>